<protein>
    <recommendedName>
        <fullName evidence="9">Transport permease protein</fullName>
    </recommendedName>
</protein>
<dbReference type="GO" id="GO:0015920">
    <property type="term" value="P:lipopolysaccharide transport"/>
    <property type="evidence" value="ECO:0007669"/>
    <property type="project" value="TreeGrafter"/>
</dbReference>
<feature type="transmembrane region" description="Helical" evidence="9">
    <location>
        <begin position="111"/>
        <end position="138"/>
    </location>
</feature>
<evidence type="ECO:0000313" key="12">
    <source>
        <dbReference type="Proteomes" id="UP000278085"/>
    </source>
</evidence>
<keyword evidence="4 9" id="KW-1003">Cell membrane</keyword>
<keyword evidence="3 9" id="KW-0813">Transport</keyword>
<dbReference type="InterPro" id="IPR013525">
    <property type="entry name" value="ABC2_TM"/>
</dbReference>
<dbReference type="AlphaFoldDB" id="A0A430HEK1"/>
<dbReference type="PANTHER" id="PTHR30413:SF10">
    <property type="entry name" value="CAPSULE POLYSACCHARIDE EXPORT INNER-MEMBRANE PROTEIN CTRC"/>
    <property type="match status" value="1"/>
</dbReference>
<reference evidence="11 12" key="1">
    <citation type="submission" date="2018-12" db="EMBL/GenBank/DDBJ databases">
        <authorList>
            <person name="Yang E."/>
        </authorList>
    </citation>
    <scope>NUCLEOTIDE SEQUENCE [LARGE SCALE GENOMIC DNA]</scope>
    <source>
        <strain evidence="11 12">SOD</strain>
    </source>
</reference>
<dbReference type="OrthoDB" id="9786910at2"/>
<evidence type="ECO:0000313" key="11">
    <source>
        <dbReference type="EMBL" id="RSZ55968.1"/>
    </source>
</evidence>
<proteinExistence type="inferred from homology"/>
<evidence type="ECO:0000256" key="5">
    <source>
        <dbReference type="ARBA" id="ARBA00022692"/>
    </source>
</evidence>
<dbReference type="GO" id="GO:0015774">
    <property type="term" value="P:polysaccharide transport"/>
    <property type="evidence" value="ECO:0007669"/>
    <property type="project" value="UniProtKB-KW"/>
</dbReference>
<evidence type="ECO:0000256" key="3">
    <source>
        <dbReference type="ARBA" id="ARBA00022448"/>
    </source>
</evidence>
<keyword evidence="6 9" id="KW-1133">Transmembrane helix</keyword>
<dbReference type="RefSeq" id="WP_126077047.1">
    <property type="nucleotide sequence ID" value="NZ_CP051166.1"/>
</dbReference>
<feature type="transmembrane region" description="Helical" evidence="9">
    <location>
        <begin position="234"/>
        <end position="255"/>
    </location>
</feature>
<keyword evidence="7" id="KW-0762">Sugar transport</keyword>
<organism evidence="11 12">
    <name type="scientific">Massilia atriviolacea</name>
    <dbReference type="NCBI Taxonomy" id="2495579"/>
    <lineage>
        <taxon>Bacteria</taxon>
        <taxon>Pseudomonadati</taxon>
        <taxon>Pseudomonadota</taxon>
        <taxon>Betaproteobacteria</taxon>
        <taxon>Burkholderiales</taxon>
        <taxon>Oxalobacteraceae</taxon>
        <taxon>Telluria group</taxon>
        <taxon>Massilia</taxon>
    </lineage>
</organism>
<gene>
    <name evidence="11" type="ORF">EJB06_26540</name>
</gene>
<comment type="similarity">
    <text evidence="2 9">Belongs to the ABC-2 integral membrane protein family.</text>
</comment>
<dbReference type="PANTHER" id="PTHR30413">
    <property type="entry name" value="INNER MEMBRANE TRANSPORT PERMEASE"/>
    <property type="match status" value="1"/>
</dbReference>
<evidence type="ECO:0000256" key="7">
    <source>
        <dbReference type="ARBA" id="ARBA00023047"/>
    </source>
</evidence>
<evidence type="ECO:0000256" key="2">
    <source>
        <dbReference type="ARBA" id="ARBA00007783"/>
    </source>
</evidence>
<dbReference type="EMBL" id="RXLQ01000019">
    <property type="protein sequence ID" value="RSZ55968.1"/>
    <property type="molecule type" value="Genomic_DNA"/>
</dbReference>
<keyword evidence="5 9" id="KW-0812">Transmembrane</keyword>
<feature type="domain" description="ABC transmembrane type-2" evidence="10">
    <location>
        <begin position="34"/>
        <end position="258"/>
    </location>
</feature>
<comment type="caution">
    <text evidence="11">The sequence shown here is derived from an EMBL/GenBank/DDBJ whole genome shotgun (WGS) entry which is preliminary data.</text>
</comment>
<keyword evidence="12" id="KW-1185">Reference proteome</keyword>
<feature type="transmembrane region" description="Helical" evidence="9">
    <location>
        <begin position="150"/>
        <end position="174"/>
    </location>
</feature>
<keyword evidence="8 9" id="KW-0472">Membrane</keyword>
<dbReference type="GO" id="GO:0005886">
    <property type="term" value="C:plasma membrane"/>
    <property type="evidence" value="ECO:0007669"/>
    <property type="project" value="UniProtKB-SubCell"/>
</dbReference>
<dbReference type="Proteomes" id="UP000278085">
    <property type="component" value="Unassembled WGS sequence"/>
</dbReference>
<evidence type="ECO:0000256" key="4">
    <source>
        <dbReference type="ARBA" id="ARBA00022475"/>
    </source>
</evidence>
<feature type="transmembrane region" description="Helical" evidence="9">
    <location>
        <begin position="69"/>
        <end position="90"/>
    </location>
</feature>
<comment type="subcellular location">
    <subcellularLocation>
        <location evidence="9">Cell inner membrane</location>
        <topology evidence="9">Multi-pass membrane protein</topology>
    </subcellularLocation>
    <subcellularLocation>
        <location evidence="1">Cell membrane</location>
        <topology evidence="1">Multi-pass membrane protein</topology>
    </subcellularLocation>
</comment>
<evidence type="ECO:0000256" key="1">
    <source>
        <dbReference type="ARBA" id="ARBA00004651"/>
    </source>
</evidence>
<name>A0A430HEK1_9BURK</name>
<evidence type="ECO:0000256" key="9">
    <source>
        <dbReference type="RuleBase" id="RU361157"/>
    </source>
</evidence>
<feature type="transmembrane region" description="Helical" evidence="9">
    <location>
        <begin position="181"/>
        <end position="200"/>
    </location>
</feature>
<evidence type="ECO:0000256" key="8">
    <source>
        <dbReference type="ARBA" id="ARBA00023136"/>
    </source>
</evidence>
<dbReference type="Pfam" id="PF01061">
    <property type="entry name" value="ABC2_membrane"/>
    <property type="match status" value="1"/>
</dbReference>
<dbReference type="InterPro" id="IPR047817">
    <property type="entry name" value="ABC2_TM_bact-type"/>
</dbReference>
<evidence type="ECO:0000256" key="6">
    <source>
        <dbReference type="ARBA" id="ARBA00022989"/>
    </source>
</evidence>
<sequence length="266" mass="29954">MISLSMFRGVWRYRGFVLGSVKREFQSKYRNSLFGAVWTVLNPLAMITVYTVIFSEVMGSRLQGVDSTFAYSIYLCAGALTWGLFAEITTRAQTVFIENANLIKKLQFPRICLPIIVVLNACVNFAIIFGLFTLFLAWSGTFPGPVYLLLFPVLALQILFSIGLGMVLGVLNVFFRDVGQFFSILLQFWFWFTPIVYPATALPKPIRELLVFNPMASVIAAYQTILVHGRAPDWAAMLPILVLTVLCCLMGLLLFRKRSGEMVDEL</sequence>
<dbReference type="PROSITE" id="PS51012">
    <property type="entry name" value="ABC_TM2"/>
    <property type="match status" value="1"/>
</dbReference>
<accession>A0A430HEK1</accession>
<keyword evidence="7" id="KW-0625">Polysaccharide transport</keyword>
<dbReference type="GO" id="GO:0140359">
    <property type="term" value="F:ABC-type transporter activity"/>
    <property type="evidence" value="ECO:0007669"/>
    <property type="project" value="InterPro"/>
</dbReference>
<evidence type="ECO:0000259" key="10">
    <source>
        <dbReference type="PROSITE" id="PS51012"/>
    </source>
</evidence>
<feature type="transmembrane region" description="Helical" evidence="9">
    <location>
        <begin position="32"/>
        <end position="54"/>
    </location>
</feature>